<keyword evidence="4" id="KW-0804">Transcription</keyword>
<dbReference type="Proteomes" id="UP000663854">
    <property type="component" value="Unassembled WGS sequence"/>
</dbReference>
<dbReference type="Gene3D" id="1.20.5.1500">
    <property type="match status" value="1"/>
</dbReference>
<evidence type="ECO:0000256" key="7">
    <source>
        <dbReference type="SAM" id="MobiDB-lite"/>
    </source>
</evidence>
<evidence type="ECO:0000313" key="8">
    <source>
        <dbReference type="EMBL" id="CAF0967098.1"/>
    </source>
</evidence>
<accession>A0A814E4S5</accession>
<dbReference type="Pfam" id="PF08598">
    <property type="entry name" value="Sds3"/>
    <property type="match status" value="1"/>
</dbReference>
<gene>
    <name evidence="9" type="ORF">JXQ802_LOCUS20263</name>
    <name evidence="8" type="ORF">PYM288_LOCUS12914</name>
</gene>
<evidence type="ECO:0000256" key="6">
    <source>
        <dbReference type="SAM" id="Coils"/>
    </source>
</evidence>
<dbReference type="GO" id="GO:0010468">
    <property type="term" value="P:regulation of gene expression"/>
    <property type="evidence" value="ECO:0007669"/>
    <property type="project" value="UniProtKB-ARBA"/>
</dbReference>
<sequence>MNQNYDQIISPNTLIEGLTSTRQISLSNSDLDDITVDDDDDIDDDCLDSIDEVQHILQTFGKHDCSISSIEYFDSRRYEIMYEIMNIEKQFDELKNILYEESVLLIDRKLLSIQNEEAPEYQNELKKLYDEMKIDLEIAKQRRHIELQALENSTESELLSLEQTLENDKFLLHYNIREDIEQKIHELETLKMKTQVCANILQEILPSEQQQQQQLQTISTNKKRFDNLETIKQNTKKRRLNSTKKTNEKDNLAIFYQLSDMNIIEDWALIQTSLQQSSTILYESDYNNDSEKSDNYDDNNDSNRLIHMTNIDY</sequence>
<name>A0A814E4S5_9BILA</name>
<evidence type="ECO:0000256" key="3">
    <source>
        <dbReference type="ARBA" id="ARBA00023015"/>
    </source>
</evidence>
<organism evidence="8 10">
    <name type="scientific">Rotaria sordida</name>
    <dbReference type="NCBI Taxonomy" id="392033"/>
    <lineage>
        <taxon>Eukaryota</taxon>
        <taxon>Metazoa</taxon>
        <taxon>Spiralia</taxon>
        <taxon>Gnathifera</taxon>
        <taxon>Rotifera</taxon>
        <taxon>Eurotatoria</taxon>
        <taxon>Bdelloidea</taxon>
        <taxon>Philodinida</taxon>
        <taxon>Philodinidae</taxon>
        <taxon>Rotaria</taxon>
    </lineage>
</organism>
<comment type="subcellular location">
    <subcellularLocation>
        <location evidence="1">Nucleus</location>
    </subcellularLocation>
</comment>
<keyword evidence="5" id="KW-0539">Nucleus</keyword>
<feature type="coiled-coil region" evidence="6">
    <location>
        <begin position="111"/>
        <end position="142"/>
    </location>
</feature>
<evidence type="ECO:0000313" key="10">
    <source>
        <dbReference type="Proteomes" id="UP000663854"/>
    </source>
</evidence>
<evidence type="ECO:0000313" key="11">
    <source>
        <dbReference type="Proteomes" id="UP000663870"/>
    </source>
</evidence>
<dbReference type="AlphaFoldDB" id="A0A814E4S5"/>
<dbReference type="PANTHER" id="PTHR21964">
    <property type="entry name" value="BREAST CANCER METASTASIS-SUPPRESSOR 1"/>
    <property type="match status" value="1"/>
</dbReference>
<proteinExistence type="predicted"/>
<dbReference type="GO" id="GO:0005654">
    <property type="term" value="C:nucleoplasm"/>
    <property type="evidence" value="ECO:0007669"/>
    <property type="project" value="UniProtKB-ARBA"/>
</dbReference>
<reference evidence="8" key="1">
    <citation type="submission" date="2021-02" db="EMBL/GenBank/DDBJ databases">
        <authorList>
            <person name="Nowell W R."/>
        </authorList>
    </citation>
    <scope>NUCLEOTIDE SEQUENCE</scope>
</reference>
<comment type="caution">
    <text evidence="8">The sequence shown here is derived from an EMBL/GenBank/DDBJ whole genome shotgun (WGS) entry which is preliminary data.</text>
</comment>
<dbReference type="EMBL" id="CAJNOH010000249">
    <property type="protein sequence ID" value="CAF0967098.1"/>
    <property type="molecule type" value="Genomic_DNA"/>
</dbReference>
<dbReference type="InterPro" id="IPR013907">
    <property type="entry name" value="Sds3"/>
</dbReference>
<evidence type="ECO:0000256" key="5">
    <source>
        <dbReference type="ARBA" id="ARBA00023242"/>
    </source>
</evidence>
<evidence type="ECO:0000256" key="2">
    <source>
        <dbReference type="ARBA" id="ARBA00022491"/>
    </source>
</evidence>
<keyword evidence="6" id="KW-0175">Coiled coil</keyword>
<keyword evidence="2" id="KW-0678">Repressor</keyword>
<dbReference type="SMART" id="SM01401">
    <property type="entry name" value="Sds3"/>
    <property type="match status" value="1"/>
</dbReference>
<dbReference type="Proteomes" id="UP000663870">
    <property type="component" value="Unassembled WGS sequence"/>
</dbReference>
<feature type="region of interest" description="Disordered" evidence="7">
    <location>
        <begin position="285"/>
        <end position="313"/>
    </location>
</feature>
<protein>
    <submittedName>
        <fullName evidence="8">Uncharacterized protein</fullName>
    </submittedName>
</protein>
<dbReference type="EMBL" id="CAJNOL010000576">
    <property type="protein sequence ID" value="CAF1122201.1"/>
    <property type="molecule type" value="Genomic_DNA"/>
</dbReference>
<keyword evidence="11" id="KW-1185">Reference proteome</keyword>
<evidence type="ECO:0000313" key="9">
    <source>
        <dbReference type="EMBL" id="CAF1122201.1"/>
    </source>
</evidence>
<keyword evidence="3" id="KW-0805">Transcription regulation</keyword>
<evidence type="ECO:0000256" key="4">
    <source>
        <dbReference type="ARBA" id="ARBA00023163"/>
    </source>
</evidence>
<evidence type="ECO:0000256" key="1">
    <source>
        <dbReference type="ARBA" id="ARBA00004123"/>
    </source>
</evidence>